<feature type="chain" id="PRO_5045543437" evidence="3">
    <location>
        <begin position="23"/>
        <end position="428"/>
    </location>
</feature>
<dbReference type="InterPro" id="IPR036779">
    <property type="entry name" value="LysM_dom_sf"/>
</dbReference>
<dbReference type="Pfam" id="PF01464">
    <property type="entry name" value="SLT"/>
    <property type="match status" value="1"/>
</dbReference>
<dbReference type="InterPro" id="IPR023346">
    <property type="entry name" value="Lysozyme-like_dom_sf"/>
</dbReference>
<feature type="signal peptide" evidence="3">
    <location>
        <begin position="1"/>
        <end position="22"/>
    </location>
</feature>
<proteinExistence type="inferred from homology"/>
<name>A0ABY5UZN0_9BACT</name>
<dbReference type="SMART" id="SM00257">
    <property type="entry name" value="LysM"/>
    <property type="match status" value="1"/>
</dbReference>
<dbReference type="EMBL" id="CP102294">
    <property type="protein sequence ID" value="UWN57417.1"/>
    <property type="molecule type" value="Genomic_DNA"/>
</dbReference>
<feature type="domain" description="LysM" evidence="4">
    <location>
        <begin position="383"/>
        <end position="426"/>
    </location>
</feature>
<sequence length="428" mass="48410">MKPKPLTLLFGMFCGLWTVAVADAPDAREKLHIRTTPAGYDSIVASWKANAVSETFDNYARDFIGLDTSRFLPALSTVTETVCRQRLKTIVSPIHLPYNEIVRKQIAAYTTTHKALTRRMLTYCRYYFPIFERELEKNGLPLELKFLPVIESALQPTATSPAGAVGLWQFTLVTGRYYGLEISSMVDARRDPVASTQAACRYLKDLYDMFDDWTLALASYNYGPGNVIKALKRAGGKASTYWDIYPYLPQATRDYIPALVAMTYLYHYYPDYGITPNDPPIPLATDTVMIDRHLHLDQVAKALGIPEEMIRLLNPQYKQGIIPATTKPYPLVLPQREISRFIDCQSALFARNDDSDEERLNGQKQAEYGQTGEDYKPKEPVGTKYKVKKGDTLGAIAKRYGTTVKGIMRRNNLPDTRLRIGQILYIGK</sequence>
<evidence type="ECO:0000256" key="2">
    <source>
        <dbReference type="SAM" id="MobiDB-lite"/>
    </source>
</evidence>
<dbReference type="PANTHER" id="PTHR37423">
    <property type="entry name" value="SOLUBLE LYTIC MUREIN TRANSGLYCOSYLASE-RELATED"/>
    <property type="match status" value="1"/>
</dbReference>
<dbReference type="Gene3D" id="1.10.530.10">
    <property type="match status" value="1"/>
</dbReference>
<accession>A0ABY5UZN0</accession>
<protein>
    <submittedName>
        <fullName evidence="5">Transglycosylase SLT domain-containing protein</fullName>
    </submittedName>
</protein>
<comment type="similarity">
    <text evidence="1">Belongs to the transglycosylase Slt family.</text>
</comment>
<dbReference type="InterPro" id="IPR000189">
    <property type="entry name" value="Transglyc_AS"/>
</dbReference>
<evidence type="ECO:0000256" key="3">
    <source>
        <dbReference type="SAM" id="SignalP"/>
    </source>
</evidence>
<evidence type="ECO:0000256" key="1">
    <source>
        <dbReference type="ARBA" id="ARBA00007734"/>
    </source>
</evidence>
<dbReference type="InterPro" id="IPR018392">
    <property type="entry name" value="LysM"/>
</dbReference>
<feature type="region of interest" description="Disordered" evidence="2">
    <location>
        <begin position="354"/>
        <end position="378"/>
    </location>
</feature>
<evidence type="ECO:0000313" key="5">
    <source>
        <dbReference type="EMBL" id="UWN57417.1"/>
    </source>
</evidence>
<dbReference type="Proteomes" id="UP001059295">
    <property type="component" value="Chromosome"/>
</dbReference>
<dbReference type="PANTHER" id="PTHR37423:SF2">
    <property type="entry name" value="MEMBRANE-BOUND LYTIC MUREIN TRANSGLYCOSYLASE C"/>
    <property type="match status" value="1"/>
</dbReference>
<dbReference type="Gene3D" id="3.10.350.10">
    <property type="entry name" value="LysM domain"/>
    <property type="match status" value="1"/>
</dbReference>
<dbReference type="SUPFAM" id="SSF53955">
    <property type="entry name" value="Lysozyme-like"/>
    <property type="match status" value="1"/>
</dbReference>
<dbReference type="PROSITE" id="PS00922">
    <property type="entry name" value="TRANSGLYCOSYLASE"/>
    <property type="match status" value="1"/>
</dbReference>
<evidence type="ECO:0000313" key="6">
    <source>
        <dbReference type="Proteomes" id="UP001059295"/>
    </source>
</evidence>
<dbReference type="CDD" id="cd00118">
    <property type="entry name" value="LysM"/>
    <property type="match status" value="1"/>
</dbReference>
<keyword evidence="3" id="KW-0732">Signal</keyword>
<dbReference type="PROSITE" id="PS51782">
    <property type="entry name" value="LYSM"/>
    <property type="match status" value="1"/>
</dbReference>
<keyword evidence="6" id="KW-1185">Reference proteome</keyword>
<dbReference type="InterPro" id="IPR008258">
    <property type="entry name" value="Transglycosylase_SLT_dom_1"/>
</dbReference>
<gene>
    <name evidence="5" type="ORF">NQ491_01175</name>
</gene>
<organism evidence="5 6">
    <name type="scientific">Alistipes ihumii AP11</name>
    <dbReference type="NCBI Taxonomy" id="1211813"/>
    <lineage>
        <taxon>Bacteria</taxon>
        <taxon>Pseudomonadati</taxon>
        <taxon>Bacteroidota</taxon>
        <taxon>Bacteroidia</taxon>
        <taxon>Bacteroidales</taxon>
        <taxon>Rikenellaceae</taxon>
        <taxon>Alistipes</taxon>
    </lineage>
</organism>
<dbReference type="Pfam" id="PF01476">
    <property type="entry name" value="LysM"/>
    <property type="match status" value="1"/>
</dbReference>
<dbReference type="RefSeq" id="WP_019245187.1">
    <property type="nucleotide sequence ID" value="NZ_CAPH01000006.1"/>
</dbReference>
<evidence type="ECO:0000259" key="4">
    <source>
        <dbReference type="PROSITE" id="PS51782"/>
    </source>
</evidence>
<dbReference type="GeneID" id="82890303"/>
<dbReference type="SUPFAM" id="SSF54106">
    <property type="entry name" value="LysM domain"/>
    <property type="match status" value="1"/>
</dbReference>
<dbReference type="CDD" id="cd16894">
    <property type="entry name" value="MltD-like"/>
    <property type="match status" value="1"/>
</dbReference>
<reference evidence="5" key="1">
    <citation type="journal article" date="2022" name="Cell">
        <title>Design, construction, and in vivo augmentation of a complex gut microbiome.</title>
        <authorList>
            <person name="Cheng A.G."/>
            <person name="Ho P.Y."/>
            <person name="Aranda-Diaz A."/>
            <person name="Jain S."/>
            <person name="Yu F.B."/>
            <person name="Meng X."/>
            <person name="Wang M."/>
            <person name="Iakiviak M."/>
            <person name="Nagashima K."/>
            <person name="Zhao A."/>
            <person name="Murugkar P."/>
            <person name="Patil A."/>
            <person name="Atabakhsh K."/>
            <person name="Weakley A."/>
            <person name="Yan J."/>
            <person name="Brumbaugh A.R."/>
            <person name="Higginbottom S."/>
            <person name="Dimas A."/>
            <person name="Shiver A.L."/>
            <person name="Deutschbauer A."/>
            <person name="Neff N."/>
            <person name="Sonnenburg J.L."/>
            <person name="Huang K.C."/>
            <person name="Fischbach M.A."/>
        </authorList>
    </citation>
    <scope>NUCLEOTIDE SEQUENCE</scope>
    <source>
        <strain evidence="5">AP11</strain>
    </source>
</reference>